<sequence>MFSTWYKAQDISAGPYQVVVIIFVVISAETLFQFQSFLHYSQVCLLALSMTKVGTAPCSNRSFCRYGYHLTIKWLWLITLFNCSSSTKYKENASYIAQLLYGATLLRQLDRVLGLQRRAVRLMVEVKYTDNCKHVFIEWELLTVSSLFVYDDRRRSIRNLRRCSRIRQLK</sequence>
<dbReference type="AlphaFoldDB" id="A0A9P0KRC8"/>
<accession>A0A9P0KRC8</accession>
<comment type="caution">
    <text evidence="2">The sequence shown here is derived from an EMBL/GenBank/DDBJ whole genome shotgun (WGS) entry which is preliminary data.</text>
</comment>
<dbReference type="Proteomes" id="UP001152888">
    <property type="component" value="Unassembled WGS sequence"/>
</dbReference>
<proteinExistence type="predicted"/>
<gene>
    <name evidence="2" type="ORF">ACAOBT_LOCUS14191</name>
</gene>
<keyword evidence="1" id="KW-0812">Transmembrane</keyword>
<feature type="transmembrane region" description="Helical" evidence="1">
    <location>
        <begin position="14"/>
        <end position="32"/>
    </location>
</feature>
<name>A0A9P0KRC8_ACAOB</name>
<evidence type="ECO:0000313" key="3">
    <source>
        <dbReference type="Proteomes" id="UP001152888"/>
    </source>
</evidence>
<evidence type="ECO:0000256" key="1">
    <source>
        <dbReference type="SAM" id="Phobius"/>
    </source>
</evidence>
<protein>
    <submittedName>
        <fullName evidence="2">Uncharacterized protein</fullName>
    </submittedName>
</protein>
<reference evidence="2" key="1">
    <citation type="submission" date="2022-03" db="EMBL/GenBank/DDBJ databases">
        <authorList>
            <person name="Sayadi A."/>
        </authorList>
    </citation>
    <scope>NUCLEOTIDE SEQUENCE</scope>
</reference>
<keyword evidence="3" id="KW-1185">Reference proteome</keyword>
<keyword evidence="1" id="KW-1133">Transmembrane helix</keyword>
<organism evidence="2 3">
    <name type="scientific">Acanthoscelides obtectus</name>
    <name type="common">Bean weevil</name>
    <name type="synonym">Bruchus obtectus</name>
    <dbReference type="NCBI Taxonomy" id="200917"/>
    <lineage>
        <taxon>Eukaryota</taxon>
        <taxon>Metazoa</taxon>
        <taxon>Ecdysozoa</taxon>
        <taxon>Arthropoda</taxon>
        <taxon>Hexapoda</taxon>
        <taxon>Insecta</taxon>
        <taxon>Pterygota</taxon>
        <taxon>Neoptera</taxon>
        <taxon>Endopterygota</taxon>
        <taxon>Coleoptera</taxon>
        <taxon>Polyphaga</taxon>
        <taxon>Cucujiformia</taxon>
        <taxon>Chrysomeloidea</taxon>
        <taxon>Chrysomelidae</taxon>
        <taxon>Bruchinae</taxon>
        <taxon>Bruchini</taxon>
        <taxon>Acanthoscelides</taxon>
    </lineage>
</organism>
<evidence type="ECO:0000313" key="2">
    <source>
        <dbReference type="EMBL" id="CAH1980814.1"/>
    </source>
</evidence>
<dbReference type="EMBL" id="CAKOFQ010006900">
    <property type="protein sequence ID" value="CAH1980814.1"/>
    <property type="molecule type" value="Genomic_DNA"/>
</dbReference>
<keyword evidence="1" id="KW-0472">Membrane</keyword>